<protein>
    <submittedName>
        <fullName evidence="1">Uncharacterized protein</fullName>
    </submittedName>
</protein>
<evidence type="ECO:0000313" key="1">
    <source>
        <dbReference type="EMBL" id="BBP90211.1"/>
    </source>
</evidence>
<dbReference type="AlphaFoldDB" id="A0A5S9MBD8"/>
<evidence type="ECO:0000313" key="2">
    <source>
        <dbReference type="Proteomes" id="UP000464658"/>
    </source>
</evidence>
<dbReference type="EMBL" id="AP021906">
    <property type="protein sequence ID" value="BBP90211.1"/>
    <property type="molecule type" value="Genomic_DNA"/>
</dbReference>
<proteinExistence type="predicted"/>
<gene>
    <name evidence="1" type="ORF">BsIDN1_38290</name>
</gene>
<reference evidence="1 2" key="1">
    <citation type="submission" date="2019-12" db="EMBL/GenBank/DDBJ databases">
        <title>Full genome sequence of a Bacillus safensis strain isolated from commercially available natto in Indonesia.</title>
        <authorList>
            <person name="Yoshida M."/>
            <person name="Uomi M."/>
            <person name="Waturangi D."/>
            <person name="Ekaputri J.J."/>
            <person name="Setiamarga D.H.E."/>
        </authorList>
    </citation>
    <scope>NUCLEOTIDE SEQUENCE [LARGE SCALE GENOMIC DNA]</scope>
    <source>
        <strain evidence="1 2">IDN1</strain>
    </source>
</reference>
<accession>A0A5S9MBD8</accession>
<name>A0A5S9MBD8_BACIA</name>
<organism evidence="1 2">
    <name type="scientific">Bacillus safensis</name>
    <dbReference type="NCBI Taxonomy" id="561879"/>
    <lineage>
        <taxon>Bacteria</taxon>
        <taxon>Bacillati</taxon>
        <taxon>Bacillota</taxon>
        <taxon>Bacilli</taxon>
        <taxon>Bacillales</taxon>
        <taxon>Bacillaceae</taxon>
        <taxon>Bacillus</taxon>
    </lineage>
</organism>
<dbReference type="Proteomes" id="UP000464658">
    <property type="component" value="Chromosome"/>
</dbReference>
<sequence>MAFETPVEESLLENVIHHGATFSNEYVLQYAKDAGEALKRQTKQKAIPLIEQMTEMLKTQLLNEKGKQQDKWAQAAQELQALEQCMEKMITSEKILSMYGIYGKTEQMSRSKKIGFM</sequence>